<keyword evidence="10 25" id="KW-0808">Transferase</keyword>
<comment type="catalytic activity">
    <reaction evidence="1">
        <text>a 1,2-diacyl-sn-glycero-3-phosphate + CTP + H(+) = a CDP-1,2-diacyl-sn-glycerol + diphosphate</text>
        <dbReference type="Rhea" id="RHEA:16229"/>
        <dbReference type="ChEBI" id="CHEBI:15378"/>
        <dbReference type="ChEBI" id="CHEBI:33019"/>
        <dbReference type="ChEBI" id="CHEBI:37563"/>
        <dbReference type="ChEBI" id="CHEBI:58332"/>
        <dbReference type="ChEBI" id="CHEBI:58608"/>
        <dbReference type="EC" id="2.7.7.41"/>
    </reaction>
</comment>
<evidence type="ECO:0000256" key="19">
    <source>
        <dbReference type="ARBA" id="ARBA00031825"/>
    </source>
</evidence>
<evidence type="ECO:0000313" key="25">
    <source>
        <dbReference type="EMBL" id="RXE59875.1"/>
    </source>
</evidence>
<dbReference type="OrthoDB" id="9799199at2"/>
<feature type="transmembrane region" description="Helical" evidence="24">
    <location>
        <begin position="181"/>
        <end position="201"/>
    </location>
</feature>
<evidence type="ECO:0000256" key="11">
    <source>
        <dbReference type="ARBA" id="ARBA00022692"/>
    </source>
</evidence>
<evidence type="ECO:0000256" key="20">
    <source>
        <dbReference type="ARBA" id="ARBA00032253"/>
    </source>
</evidence>
<comment type="pathway">
    <text evidence="4">Lipid metabolism.</text>
</comment>
<keyword evidence="11 24" id="KW-0812">Transmembrane</keyword>
<reference evidence="26" key="1">
    <citation type="submission" date="2018-11" db="EMBL/GenBank/DDBJ databases">
        <title>Genome sequencing of a novel mesophilic and cellulolytic organism within the genus Hungateiclostridium.</title>
        <authorList>
            <person name="Rettenmaier R."/>
            <person name="Liebl W."/>
            <person name="Zverlov V."/>
        </authorList>
    </citation>
    <scope>NUCLEOTIDE SEQUENCE [LARGE SCALE GENOMIC DNA]</scope>
    <source>
        <strain evidence="26">N2K1</strain>
    </source>
</reference>
<evidence type="ECO:0000256" key="21">
    <source>
        <dbReference type="ARBA" id="ARBA00032396"/>
    </source>
</evidence>
<sequence length="278" mass="30834">MLKTRVASALIAVIILIAVVCSGQIILGISVFLVSILAMHEYFKSLENAGYKPVRAVGYVACASILLLCCERVSKILCLEQLVSLEALIFAVFIMIVVLFSFIIFLHGKYNIVDISLTFFGVFYITFLLSFIVLIRNLNNGFFFVWLIFIGAFSTDTFAYFSGRFFGKHKLMPAISPKKTVEGSIGGVIGCALTTMLYGLYLNKSGSIDFIPYYHFLLIGVLCGIISQMGDWAASAIKRYVKVKDFGNIMPGHGGALDRFDSILFTAPAVYFYLSWII</sequence>
<name>A0A4Q0I7M9_9FIRM</name>
<dbReference type="AlphaFoldDB" id="A0A4Q0I7M9"/>
<dbReference type="Pfam" id="PF01148">
    <property type="entry name" value="CTP_transf_1"/>
    <property type="match status" value="1"/>
</dbReference>
<evidence type="ECO:0000256" key="24">
    <source>
        <dbReference type="SAM" id="Phobius"/>
    </source>
</evidence>
<dbReference type="GO" id="GO:0004605">
    <property type="term" value="F:phosphatidate cytidylyltransferase activity"/>
    <property type="evidence" value="ECO:0007669"/>
    <property type="project" value="UniProtKB-EC"/>
</dbReference>
<gene>
    <name evidence="25" type="ORF">EFD62_05795</name>
</gene>
<dbReference type="EMBL" id="RLII01000004">
    <property type="protein sequence ID" value="RXE59875.1"/>
    <property type="molecule type" value="Genomic_DNA"/>
</dbReference>
<dbReference type="EC" id="2.7.7.41" evidence="6"/>
<dbReference type="PANTHER" id="PTHR46382">
    <property type="entry name" value="PHOSPHATIDATE CYTIDYLYLTRANSFERASE"/>
    <property type="match status" value="1"/>
</dbReference>
<evidence type="ECO:0000256" key="22">
    <source>
        <dbReference type="ARBA" id="ARBA00032743"/>
    </source>
</evidence>
<comment type="similarity">
    <text evidence="5">Belongs to the CDS family.</text>
</comment>
<comment type="caution">
    <text evidence="25">The sequence shown here is derived from an EMBL/GenBank/DDBJ whole genome shotgun (WGS) entry which is preliminary data.</text>
</comment>
<feature type="transmembrane region" description="Helical" evidence="24">
    <location>
        <begin position="117"/>
        <end position="135"/>
    </location>
</feature>
<evidence type="ECO:0000256" key="3">
    <source>
        <dbReference type="ARBA" id="ARBA00005119"/>
    </source>
</evidence>
<proteinExistence type="inferred from homology"/>
<comment type="pathway">
    <text evidence="3">Phospholipid metabolism; CDP-diacylglycerol biosynthesis; CDP-diacylglycerol from sn-glycerol 3-phosphate: step 3/3.</text>
</comment>
<evidence type="ECO:0000256" key="16">
    <source>
        <dbReference type="ARBA" id="ARBA00023209"/>
    </source>
</evidence>
<keyword evidence="12 25" id="KW-0548">Nucleotidyltransferase</keyword>
<evidence type="ECO:0000256" key="7">
    <source>
        <dbReference type="ARBA" id="ARBA00019373"/>
    </source>
</evidence>
<evidence type="ECO:0000256" key="13">
    <source>
        <dbReference type="ARBA" id="ARBA00022989"/>
    </source>
</evidence>
<evidence type="ECO:0000256" key="1">
    <source>
        <dbReference type="ARBA" id="ARBA00001698"/>
    </source>
</evidence>
<feature type="transmembrane region" description="Helical" evidence="24">
    <location>
        <begin position="6"/>
        <end position="35"/>
    </location>
</feature>
<dbReference type="Proteomes" id="UP000289166">
    <property type="component" value="Unassembled WGS sequence"/>
</dbReference>
<evidence type="ECO:0000256" key="12">
    <source>
        <dbReference type="ARBA" id="ARBA00022695"/>
    </source>
</evidence>
<dbReference type="GO" id="GO:0016024">
    <property type="term" value="P:CDP-diacylglycerol biosynthetic process"/>
    <property type="evidence" value="ECO:0007669"/>
    <property type="project" value="TreeGrafter"/>
</dbReference>
<dbReference type="GO" id="GO:0005886">
    <property type="term" value="C:plasma membrane"/>
    <property type="evidence" value="ECO:0007669"/>
    <property type="project" value="UniProtKB-SubCell"/>
</dbReference>
<evidence type="ECO:0000256" key="4">
    <source>
        <dbReference type="ARBA" id="ARBA00005189"/>
    </source>
</evidence>
<comment type="subcellular location">
    <subcellularLocation>
        <location evidence="2">Cell membrane</location>
        <topology evidence="2">Multi-pass membrane protein</topology>
    </subcellularLocation>
</comment>
<evidence type="ECO:0000256" key="9">
    <source>
        <dbReference type="ARBA" id="ARBA00022516"/>
    </source>
</evidence>
<evidence type="ECO:0000256" key="17">
    <source>
        <dbReference type="ARBA" id="ARBA00023264"/>
    </source>
</evidence>
<keyword evidence="17" id="KW-1208">Phospholipid metabolism</keyword>
<protein>
    <recommendedName>
        <fullName evidence="7">Phosphatidate cytidylyltransferase</fullName>
        <ecNumber evidence="6">2.7.7.41</ecNumber>
    </recommendedName>
    <alternativeName>
        <fullName evidence="20">CDP-DAG synthase</fullName>
    </alternativeName>
    <alternativeName>
        <fullName evidence="22">CDP-DG synthase</fullName>
    </alternativeName>
    <alternativeName>
        <fullName evidence="18">CDP-diacylglycerol synthase</fullName>
    </alternativeName>
    <alternativeName>
        <fullName evidence="21">CDP-diglyceride pyrophosphorylase</fullName>
    </alternativeName>
    <alternativeName>
        <fullName evidence="23">CDP-diglyceride synthase</fullName>
    </alternativeName>
    <alternativeName>
        <fullName evidence="19">CTP:phosphatidate cytidylyltransferase</fullName>
    </alternativeName>
</protein>
<accession>A0A4Q0I7M9</accession>
<evidence type="ECO:0000256" key="2">
    <source>
        <dbReference type="ARBA" id="ARBA00004651"/>
    </source>
</evidence>
<keyword evidence="13 24" id="KW-1133">Transmembrane helix</keyword>
<keyword evidence="14" id="KW-0443">Lipid metabolism</keyword>
<keyword evidence="16" id="KW-0594">Phospholipid biosynthesis</keyword>
<keyword evidence="8" id="KW-1003">Cell membrane</keyword>
<evidence type="ECO:0000256" key="23">
    <source>
        <dbReference type="ARBA" id="ARBA00033406"/>
    </source>
</evidence>
<feature type="transmembrane region" description="Helical" evidence="24">
    <location>
        <begin position="213"/>
        <end position="234"/>
    </location>
</feature>
<dbReference type="PANTHER" id="PTHR46382:SF1">
    <property type="entry name" value="PHOSPHATIDATE CYTIDYLYLTRANSFERASE"/>
    <property type="match status" value="1"/>
</dbReference>
<evidence type="ECO:0000256" key="18">
    <source>
        <dbReference type="ARBA" id="ARBA00029893"/>
    </source>
</evidence>
<evidence type="ECO:0000256" key="10">
    <source>
        <dbReference type="ARBA" id="ARBA00022679"/>
    </source>
</evidence>
<evidence type="ECO:0000256" key="15">
    <source>
        <dbReference type="ARBA" id="ARBA00023136"/>
    </source>
</evidence>
<evidence type="ECO:0000256" key="14">
    <source>
        <dbReference type="ARBA" id="ARBA00023098"/>
    </source>
</evidence>
<feature type="transmembrane region" description="Helical" evidence="24">
    <location>
        <begin position="56"/>
        <end position="77"/>
    </location>
</feature>
<evidence type="ECO:0000313" key="26">
    <source>
        <dbReference type="Proteomes" id="UP000289166"/>
    </source>
</evidence>
<feature type="transmembrane region" description="Helical" evidence="24">
    <location>
        <begin position="141"/>
        <end position="161"/>
    </location>
</feature>
<keyword evidence="15 24" id="KW-0472">Membrane</keyword>
<keyword evidence="9" id="KW-0444">Lipid biosynthesis</keyword>
<keyword evidence="26" id="KW-1185">Reference proteome</keyword>
<evidence type="ECO:0000256" key="8">
    <source>
        <dbReference type="ARBA" id="ARBA00022475"/>
    </source>
</evidence>
<evidence type="ECO:0000256" key="5">
    <source>
        <dbReference type="ARBA" id="ARBA00010185"/>
    </source>
</evidence>
<feature type="transmembrane region" description="Helical" evidence="24">
    <location>
        <begin position="83"/>
        <end position="105"/>
    </location>
</feature>
<evidence type="ECO:0000256" key="6">
    <source>
        <dbReference type="ARBA" id="ARBA00012487"/>
    </source>
</evidence>
<organism evidence="25 26">
    <name type="scientific">Acetivibrio mesophilus</name>
    <dbReference type="NCBI Taxonomy" id="2487273"/>
    <lineage>
        <taxon>Bacteria</taxon>
        <taxon>Bacillati</taxon>
        <taxon>Bacillota</taxon>
        <taxon>Clostridia</taxon>
        <taxon>Eubacteriales</taxon>
        <taxon>Oscillospiraceae</taxon>
        <taxon>Acetivibrio</taxon>
    </lineage>
</organism>